<protein>
    <submittedName>
        <fullName evidence="8">Uncharacterized protein</fullName>
    </submittedName>
</protein>
<organism evidence="8 9">
    <name type="scientific">Paramecium primaurelia</name>
    <dbReference type="NCBI Taxonomy" id="5886"/>
    <lineage>
        <taxon>Eukaryota</taxon>
        <taxon>Sar</taxon>
        <taxon>Alveolata</taxon>
        <taxon>Ciliophora</taxon>
        <taxon>Intramacronucleata</taxon>
        <taxon>Oligohymenophorea</taxon>
        <taxon>Peniculida</taxon>
        <taxon>Parameciidae</taxon>
        <taxon>Paramecium</taxon>
    </lineage>
</organism>
<feature type="repeat" description="TPR" evidence="7">
    <location>
        <begin position="426"/>
        <end position="459"/>
    </location>
</feature>
<keyword evidence="5 7" id="KW-0802">TPR repeat</keyword>
<dbReference type="GO" id="GO:0005680">
    <property type="term" value="C:anaphase-promoting complex"/>
    <property type="evidence" value="ECO:0007669"/>
    <property type="project" value="TreeGrafter"/>
</dbReference>
<dbReference type="OMA" id="DPFHNNA"/>
<keyword evidence="1" id="KW-0132">Cell division</keyword>
<evidence type="ECO:0000256" key="4">
    <source>
        <dbReference type="ARBA" id="ARBA00022786"/>
    </source>
</evidence>
<dbReference type="GO" id="GO:0045842">
    <property type="term" value="P:positive regulation of mitotic metaphase/anaphase transition"/>
    <property type="evidence" value="ECO:0007669"/>
    <property type="project" value="TreeGrafter"/>
</dbReference>
<dbReference type="PANTHER" id="PTHR12558">
    <property type="entry name" value="CELL DIVISION CYCLE 16,23,27"/>
    <property type="match status" value="1"/>
</dbReference>
<evidence type="ECO:0000256" key="3">
    <source>
        <dbReference type="ARBA" id="ARBA00022776"/>
    </source>
</evidence>
<evidence type="ECO:0000313" key="8">
    <source>
        <dbReference type="EMBL" id="CAD8054625.1"/>
    </source>
</evidence>
<reference evidence="8" key="1">
    <citation type="submission" date="2021-01" db="EMBL/GenBank/DDBJ databases">
        <authorList>
            <consortium name="Genoscope - CEA"/>
            <person name="William W."/>
        </authorList>
    </citation>
    <scope>NUCLEOTIDE SEQUENCE</scope>
</reference>
<keyword evidence="3" id="KW-0498">Mitosis</keyword>
<keyword evidence="6" id="KW-0131">Cell cycle</keyword>
<sequence>MSIQKKMTKITRQQSEQGKFQNMYYEVQLPYFNPQSNSVFATSLLNNPSLLNIYQQAMNSYLQGYYKQAIFFAEKLLCLSQDSTALPYLVFLLGMCHFSNQEYSGVYNLFLKHKLTQGDFAVLGARALYSNRQYEMGIEILQEETSSQSDWVRGQCYEALENKQLAVSNYFECLQKTPTNVRVFQQLVDSYLISSDEKENLVQQIQLTSDEAWLKDYYISKTINYDIVNSKIADHLQEEKRKIVQQLQIIDKVETQQLKPSPVRSPYIRKEEIPIQNDLIYVALEKKNNIDILNVKAKKAYYNYDIASAYDWSLKAIKQDPLYFEVIPTYVSCLLELEQIAELYYCAHNLIENYAQNALSWFVVGVYYFSTKKYEVARKQFQKSIQLDQHLIYSWIGLAHSYAIQDESDQAMSIYRSITRQFPGCYQAHVYIGMEYLRTNNLQTAILSLQQAKDINPTDPMIQNELGVIAYKQKKYNEAKDYFLNALVFCQNSNHKIRESALQNLGHTFRKQKDYKNAIQIFEKCIQLNSVSPQVFFGLAFSYHLSELPNSLSKAIHYYHKSLSLKSDQTFVQDMLSKALQEAADMGLSEYIN</sequence>
<name>A0A8S1KL18_PARPR</name>
<gene>
    <name evidence="8" type="ORF">PPRIM_AZ9-3.1.T0220126</name>
</gene>
<proteinExistence type="predicted"/>
<dbReference type="GO" id="GO:0005737">
    <property type="term" value="C:cytoplasm"/>
    <property type="evidence" value="ECO:0007669"/>
    <property type="project" value="TreeGrafter"/>
</dbReference>
<feature type="repeat" description="TPR" evidence="7">
    <location>
        <begin position="358"/>
        <end position="391"/>
    </location>
</feature>
<evidence type="ECO:0000256" key="7">
    <source>
        <dbReference type="PROSITE-ProRule" id="PRU00339"/>
    </source>
</evidence>
<dbReference type="PANTHER" id="PTHR12558:SF9">
    <property type="entry name" value="CELL DIVISION CYCLE PROTEIN 16 HOMOLOG"/>
    <property type="match status" value="1"/>
</dbReference>
<keyword evidence="2" id="KW-0677">Repeat</keyword>
<dbReference type="Pfam" id="PF13181">
    <property type="entry name" value="TPR_8"/>
    <property type="match status" value="1"/>
</dbReference>
<evidence type="ECO:0000256" key="6">
    <source>
        <dbReference type="ARBA" id="ARBA00023306"/>
    </source>
</evidence>
<dbReference type="Pfam" id="PF13424">
    <property type="entry name" value="TPR_12"/>
    <property type="match status" value="1"/>
</dbReference>
<evidence type="ECO:0000256" key="2">
    <source>
        <dbReference type="ARBA" id="ARBA00022737"/>
    </source>
</evidence>
<dbReference type="GO" id="GO:0051301">
    <property type="term" value="P:cell division"/>
    <property type="evidence" value="ECO:0007669"/>
    <property type="project" value="UniProtKB-KW"/>
</dbReference>
<evidence type="ECO:0000256" key="5">
    <source>
        <dbReference type="ARBA" id="ARBA00022803"/>
    </source>
</evidence>
<dbReference type="SMART" id="SM00028">
    <property type="entry name" value="TPR"/>
    <property type="match status" value="8"/>
</dbReference>
<dbReference type="Pfam" id="PF13432">
    <property type="entry name" value="TPR_16"/>
    <property type="match status" value="1"/>
</dbReference>
<dbReference type="AlphaFoldDB" id="A0A8S1KL18"/>
<dbReference type="InterPro" id="IPR019734">
    <property type="entry name" value="TPR_rpt"/>
</dbReference>
<feature type="repeat" description="TPR" evidence="7">
    <location>
        <begin position="499"/>
        <end position="532"/>
    </location>
</feature>
<dbReference type="GO" id="GO:0016567">
    <property type="term" value="P:protein ubiquitination"/>
    <property type="evidence" value="ECO:0007669"/>
    <property type="project" value="TreeGrafter"/>
</dbReference>
<evidence type="ECO:0000313" key="9">
    <source>
        <dbReference type="Proteomes" id="UP000688137"/>
    </source>
</evidence>
<evidence type="ECO:0000256" key="1">
    <source>
        <dbReference type="ARBA" id="ARBA00022618"/>
    </source>
</evidence>
<keyword evidence="4" id="KW-0833">Ubl conjugation pathway</keyword>
<accession>A0A8S1KL18</accession>
<dbReference type="GO" id="GO:0031145">
    <property type="term" value="P:anaphase-promoting complex-dependent catabolic process"/>
    <property type="evidence" value="ECO:0007669"/>
    <property type="project" value="TreeGrafter"/>
</dbReference>
<dbReference type="EMBL" id="CAJJDM010000020">
    <property type="protein sequence ID" value="CAD8054625.1"/>
    <property type="molecule type" value="Genomic_DNA"/>
</dbReference>
<keyword evidence="9" id="KW-1185">Reference proteome</keyword>
<dbReference type="PROSITE" id="PS50005">
    <property type="entry name" value="TPR"/>
    <property type="match status" value="3"/>
</dbReference>
<comment type="caution">
    <text evidence="8">The sequence shown here is derived from an EMBL/GenBank/DDBJ whole genome shotgun (WGS) entry which is preliminary data.</text>
</comment>
<dbReference type="Proteomes" id="UP000688137">
    <property type="component" value="Unassembled WGS sequence"/>
</dbReference>